<dbReference type="KEGG" id="hsn:DV733_16780"/>
<accession>A0A4D6HGR6</accession>
<dbReference type="RefSeq" id="WP_049993105.1">
    <property type="nucleotide sequence ID" value="NZ_CP031310.1"/>
</dbReference>
<evidence type="ECO:0000256" key="1">
    <source>
        <dbReference type="SAM" id="MobiDB-lite"/>
    </source>
</evidence>
<evidence type="ECO:0000313" key="2">
    <source>
        <dbReference type="EMBL" id="QCC52785.1"/>
    </source>
</evidence>
<feature type="compositionally biased region" description="Gly residues" evidence="1">
    <location>
        <begin position="79"/>
        <end position="96"/>
    </location>
</feature>
<proteinExistence type="predicted"/>
<name>A0A4D6HGR6_9EURY</name>
<feature type="region of interest" description="Disordered" evidence="1">
    <location>
        <begin position="75"/>
        <end position="96"/>
    </location>
</feature>
<sequence length="153" mass="16039">MSDSDWTDMLAAERMRVDRKFEDQLEASSFSRQQWGLVMTAADFEIDGPENPKEATLRADTSKLSSVMSEIKNLDKRGGGMASPSGGGRAGGSGSGGGGILGKIAGLFGGGGGGGGALQHEAEELAAEYTEKLQSHLEKRGRWETICEQAAGE</sequence>
<dbReference type="GeneID" id="39849549"/>
<dbReference type="EMBL" id="CP031310">
    <property type="protein sequence ID" value="QCC52785.1"/>
    <property type="molecule type" value="Genomic_DNA"/>
</dbReference>
<reference evidence="2 3" key="1">
    <citation type="journal article" date="2019" name="Nat. Commun.">
        <title>A new type of DNA phosphorothioation-based antiviral system in archaea.</title>
        <authorList>
            <person name="Xiong L."/>
            <person name="Liu S."/>
            <person name="Chen S."/>
            <person name="Xiao Y."/>
            <person name="Zhu B."/>
            <person name="Gao Y."/>
            <person name="Zhang Y."/>
            <person name="Chen B."/>
            <person name="Luo J."/>
            <person name="Deng Z."/>
            <person name="Chen X."/>
            <person name="Wang L."/>
            <person name="Chen S."/>
        </authorList>
    </citation>
    <scope>NUCLEOTIDE SEQUENCE [LARGE SCALE GENOMIC DNA]</scope>
    <source>
        <strain evidence="2 3">CBA1105</strain>
    </source>
</reference>
<organism evidence="2 3">
    <name type="scientific">Halapricum salinum</name>
    <dbReference type="NCBI Taxonomy" id="1457250"/>
    <lineage>
        <taxon>Archaea</taxon>
        <taxon>Methanobacteriati</taxon>
        <taxon>Methanobacteriota</taxon>
        <taxon>Stenosarchaea group</taxon>
        <taxon>Halobacteria</taxon>
        <taxon>Halobacteriales</taxon>
        <taxon>Haloarculaceae</taxon>
        <taxon>Halapricum</taxon>
    </lineage>
</organism>
<dbReference type="Pfam" id="PF19113">
    <property type="entry name" value="DUF5799"/>
    <property type="match status" value="1"/>
</dbReference>
<gene>
    <name evidence="2" type="ORF">DV733_16780</name>
</gene>
<protein>
    <submittedName>
        <fullName evidence="2">Uncharacterized protein</fullName>
    </submittedName>
</protein>
<evidence type="ECO:0000313" key="3">
    <source>
        <dbReference type="Proteomes" id="UP000296706"/>
    </source>
</evidence>
<keyword evidence="3" id="KW-1185">Reference proteome</keyword>
<dbReference type="OrthoDB" id="204348at2157"/>
<dbReference type="InterPro" id="IPR043821">
    <property type="entry name" value="DUF5799"/>
</dbReference>
<dbReference type="AlphaFoldDB" id="A0A4D6HGR6"/>
<dbReference type="Proteomes" id="UP000296706">
    <property type="component" value="Chromosome"/>
</dbReference>